<dbReference type="AlphaFoldDB" id="A0A8I3RRF5"/>
<dbReference type="GeneTree" id="ENSGT01150000287040"/>
<protein>
    <submittedName>
        <fullName evidence="1">Uncharacterized protein</fullName>
    </submittedName>
</protein>
<keyword evidence="2" id="KW-1185">Reference proteome</keyword>
<reference evidence="1" key="2">
    <citation type="submission" date="2025-08" db="UniProtKB">
        <authorList>
            <consortium name="Ensembl"/>
        </authorList>
    </citation>
    <scope>IDENTIFICATION</scope>
    <source>
        <strain evidence="1">Boxer</strain>
    </source>
</reference>
<sequence>MRYHFLPTRKAIIRKIGNKYRQEECGENEALICCRWECKMVQLLWKTVWQLLKKLNTELPYDPATPLLDT</sequence>
<evidence type="ECO:0000313" key="1">
    <source>
        <dbReference type="Ensembl" id="ENSCAFP00845001822.1"/>
    </source>
</evidence>
<dbReference type="Ensembl" id="ENSCAFT00845002298.1">
    <property type="protein sequence ID" value="ENSCAFP00845001822.1"/>
    <property type="gene ID" value="ENSCAFG00845001344.1"/>
</dbReference>
<reference evidence="1" key="3">
    <citation type="submission" date="2025-09" db="UniProtKB">
        <authorList>
            <consortium name="Ensembl"/>
        </authorList>
    </citation>
    <scope>IDENTIFICATION</scope>
    <source>
        <strain evidence="1">Boxer</strain>
    </source>
</reference>
<name>A0A8I3RRF5_CANLF</name>
<evidence type="ECO:0000313" key="2">
    <source>
        <dbReference type="Proteomes" id="UP000805418"/>
    </source>
</evidence>
<dbReference type="Proteomes" id="UP000805418">
    <property type="component" value="Chromosome 5"/>
</dbReference>
<proteinExistence type="predicted"/>
<organism evidence="1 2">
    <name type="scientific">Canis lupus familiaris</name>
    <name type="common">Dog</name>
    <name type="synonym">Canis familiaris</name>
    <dbReference type="NCBI Taxonomy" id="9615"/>
    <lineage>
        <taxon>Eukaryota</taxon>
        <taxon>Metazoa</taxon>
        <taxon>Chordata</taxon>
        <taxon>Craniata</taxon>
        <taxon>Vertebrata</taxon>
        <taxon>Euteleostomi</taxon>
        <taxon>Mammalia</taxon>
        <taxon>Eutheria</taxon>
        <taxon>Laurasiatheria</taxon>
        <taxon>Carnivora</taxon>
        <taxon>Caniformia</taxon>
        <taxon>Canidae</taxon>
        <taxon>Canis</taxon>
    </lineage>
</organism>
<accession>A0A8I3RRF5</accession>
<reference evidence="1" key="1">
    <citation type="submission" date="2020-03" db="EMBL/GenBank/DDBJ databases">
        <title>Long-read based genome assembly of a Labrador retriever dog.</title>
        <authorList>
            <person name="Eory L."/>
            <person name="Zhang W."/>
            <person name="Schoenebeck J."/>
        </authorList>
    </citation>
    <scope>NUCLEOTIDE SEQUENCE [LARGE SCALE GENOMIC DNA]</scope>
    <source>
        <strain evidence="1">Labrador retriever</strain>
    </source>
</reference>